<keyword evidence="2" id="KW-0472">Membrane</keyword>
<dbReference type="PATRIC" id="fig|754477.3.peg.2515"/>
<gene>
    <name evidence="3" type="ordered locus">Q7C_2561</name>
</gene>
<dbReference type="KEGG" id="mec:Q7C_2561"/>
<evidence type="ECO:0000256" key="1">
    <source>
        <dbReference type="SAM" id="MobiDB-lite"/>
    </source>
</evidence>
<keyword evidence="2" id="KW-1133">Transmembrane helix</keyword>
<sequence length="107" mass="11769" precursor="true">MSRPLSYLQAMLLIICMVFTSGVSAYLHVGEHLHGQETGLAHHHSAEAHEQHQQDVDHEHHFHLHMVGDLHSQPVISHTARKLTALPPTQPLFPSLAAAPPIPPPNA</sequence>
<proteinExistence type="predicted"/>
<feature type="compositionally biased region" description="Basic and acidic residues" evidence="1">
    <location>
        <begin position="44"/>
        <end position="57"/>
    </location>
</feature>
<organism evidence="3 4">
    <name type="scientific">Methylophaga frappieri (strain ATCC BAA-2434 / DSM 25690 / JAM7)</name>
    <dbReference type="NCBI Taxonomy" id="754477"/>
    <lineage>
        <taxon>Bacteria</taxon>
        <taxon>Pseudomonadati</taxon>
        <taxon>Pseudomonadota</taxon>
        <taxon>Gammaproteobacteria</taxon>
        <taxon>Thiotrichales</taxon>
        <taxon>Piscirickettsiaceae</taxon>
        <taxon>Methylophaga</taxon>
    </lineage>
</organism>
<dbReference type="STRING" id="754477.Q7C_2561"/>
<feature type="transmembrane region" description="Helical" evidence="2">
    <location>
        <begin position="6"/>
        <end position="27"/>
    </location>
</feature>
<feature type="region of interest" description="Disordered" evidence="1">
    <location>
        <begin position="38"/>
        <end position="57"/>
    </location>
</feature>
<accession>I1YL89</accession>
<dbReference type="Proteomes" id="UP000009145">
    <property type="component" value="Chromosome"/>
</dbReference>
<dbReference type="EMBL" id="CP003380">
    <property type="protein sequence ID" value="AFJ03682.1"/>
    <property type="molecule type" value="Genomic_DNA"/>
</dbReference>
<dbReference type="HOGENOM" id="CLU_2206927_0_0_6"/>
<dbReference type="AlphaFoldDB" id="I1YL89"/>
<keyword evidence="4" id="KW-1185">Reference proteome</keyword>
<evidence type="ECO:0000313" key="3">
    <source>
        <dbReference type="EMBL" id="AFJ03682.1"/>
    </source>
</evidence>
<evidence type="ECO:0000256" key="2">
    <source>
        <dbReference type="SAM" id="Phobius"/>
    </source>
</evidence>
<reference evidence="3 4" key="1">
    <citation type="journal article" date="2012" name="J. Bacteriol.">
        <title>Complete genome sequences of Methylophaga sp. strain JAM1 and Methylophaga sp. strain JAM7.</title>
        <authorList>
            <person name="Villeneuve C."/>
            <person name="Martineau C."/>
            <person name="Mauffrey F."/>
            <person name="Villemur R."/>
        </authorList>
    </citation>
    <scope>NUCLEOTIDE SEQUENCE [LARGE SCALE GENOMIC DNA]</scope>
    <source>
        <strain evidence="3 4">JAM7</strain>
    </source>
</reference>
<keyword evidence="2" id="KW-0812">Transmembrane</keyword>
<protein>
    <submittedName>
        <fullName evidence="3">Uncharacterized protein</fullName>
    </submittedName>
</protein>
<name>I1YL89_METFJ</name>
<dbReference type="RefSeq" id="WP_014705100.1">
    <property type="nucleotide sequence ID" value="NC_017856.1"/>
</dbReference>
<evidence type="ECO:0000313" key="4">
    <source>
        <dbReference type="Proteomes" id="UP000009145"/>
    </source>
</evidence>